<evidence type="ECO:0000256" key="1">
    <source>
        <dbReference type="SAM" id="MobiDB-lite"/>
    </source>
</evidence>
<organism evidence="3 4">
    <name type="scientific">Actinomycetospora endophytica</name>
    <dbReference type="NCBI Taxonomy" id="2291215"/>
    <lineage>
        <taxon>Bacteria</taxon>
        <taxon>Bacillati</taxon>
        <taxon>Actinomycetota</taxon>
        <taxon>Actinomycetes</taxon>
        <taxon>Pseudonocardiales</taxon>
        <taxon>Pseudonocardiaceae</taxon>
        <taxon>Actinomycetospora</taxon>
    </lineage>
</organism>
<keyword evidence="2" id="KW-0472">Membrane</keyword>
<dbReference type="EMBL" id="JAJNDB010000008">
    <property type="protein sequence ID" value="MCD2197424.1"/>
    <property type="molecule type" value="Genomic_DNA"/>
</dbReference>
<keyword evidence="2" id="KW-1133">Transmembrane helix</keyword>
<feature type="transmembrane region" description="Helical" evidence="2">
    <location>
        <begin position="174"/>
        <end position="192"/>
    </location>
</feature>
<dbReference type="NCBIfam" id="NF041646">
    <property type="entry name" value="VC0807_fam"/>
    <property type="match status" value="1"/>
</dbReference>
<dbReference type="RefSeq" id="WP_230739468.1">
    <property type="nucleotide sequence ID" value="NZ_JAJNDB010000008.1"/>
</dbReference>
<feature type="transmembrane region" description="Helical" evidence="2">
    <location>
        <begin position="33"/>
        <end position="52"/>
    </location>
</feature>
<feature type="transmembrane region" description="Helical" evidence="2">
    <location>
        <begin position="58"/>
        <end position="78"/>
    </location>
</feature>
<accession>A0ABS8PKB5</accession>
<sequence>MTAMETAPQHSAGAHRVAPAEATDRRRQFLRAAMNPTLLFGIVAPFVVYELLSGRTSVVTALAVGAVFPAAATLWTLIRTRRPDPIALMTLGGIILGLIGALIFDSPLFLLLKESVVTGTIGLVFLGSLLAARPLTFVLARSMMASTPAQSAALEASWDRATVRAGHRRTTIEWGTALVVEAGLRAALAFVLTPGTLLFVSPFLTAAVIGPVAIVTFRRRRRAAARLAEDQA</sequence>
<feature type="transmembrane region" description="Helical" evidence="2">
    <location>
        <begin position="85"/>
        <end position="104"/>
    </location>
</feature>
<gene>
    <name evidence="3" type="ORF">LQ327_29040</name>
</gene>
<keyword evidence="4" id="KW-1185">Reference proteome</keyword>
<feature type="transmembrane region" description="Helical" evidence="2">
    <location>
        <begin position="116"/>
        <end position="140"/>
    </location>
</feature>
<comment type="caution">
    <text evidence="3">The sequence shown here is derived from an EMBL/GenBank/DDBJ whole genome shotgun (WGS) entry which is preliminary data.</text>
</comment>
<dbReference type="Proteomes" id="UP001199469">
    <property type="component" value="Unassembled WGS sequence"/>
</dbReference>
<evidence type="ECO:0000313" key="3">
    <source>
        <dbReference type="EMBL" id="MCD2197424.1"/>
    </source>
</evidence>
<name>A0ABS8PKB5_9PSEU</name>
<keyword evidence="2" id="KW-0812">Transmembrane</keyword>
<feature type="transmembrane region" description="Helical" evidence="2">
    <location>
        <begin position="198"/>
        <end position="217"/>
    </location>
</feature>
<reference evidence="3 4" key="1">
    <citation type="submission" date="2021-11" db="EMBL/GenBank/DDBJ databases">
        <title>Draft genome sequence of Actinomycetospora sp. SF1 isolated from the rhizosphere soil.</title>
        <authorList>
            <person name="Duangmal K."/>
            <person name="Chantavorakit T."/>
        </authorList>
    </citation>
    <scope>NUCLEOTIDE SEQUENCE [LARGE SCALE GENOMIC DNA]</scope>
    <source>
        <strain evidence="3 4">TBRC 5722</strain>
    </source>
</reference>
<evidence type="ECO:0000313" key="4">
    <source>
        <dbReference type="Proteomes" id="UP001199469"/>
    </source>
</evidence>
<protein>
    <submittedName>
        <fullName evidence="3">Septation protein IspZ</fullName>
    </submittedName>
</protein>
<evidence type="ECO:0000256" key="2">
    <source>
        <dbReference type="SAM" id="Phobius"/>
    </source>
</evidence>
<feature type="region of interest" description="Disordered" evidence="1">
    <location>
        <begin position="1"/>
        <end position="20"/>
    </location>
</feature>
<proteinExistence type="predicted"/>